<keyword evidence="11" id="KW-1185">Reference proteome</keyword>
<evidence type="ECO:0000256" key="8">
    <source>
        <dbReference type="RuleBase" id="RU364100"/>
    </source>
</evidence>
<comment type="similarity">
    <text evidence="1 8">Belongs to the SOS response-associated peptidase family.</text>
</comment>
<dbReference type="InterPro" id="IPR036590">
    <property type="entry name" value="SRAP-like"/>
</dbReference>
<evidence type="ECO:0000256" key="5">
    <source>
        <dbReference type="ARBA" id="ARBA00023124"/>
    </source>
</evidence>
<organism evidence="10 11">
    <name type="scientific">Devosia nitrariae</name>
    <dbReference type="NCBI Taxonomy" id="2071872"/>
    <lineage>
        <taxon>Bacteria</taxon>
        <taxon>Pseudomonadati</taxon>
        <taxon>Pseudomonadota</taxon>
        <taxon>Alphaproteobacteria</taxon>
        <taxon>Hyphomicrobiales</taxon>
        <taxon>Devosiaceae</taxon>
        <taxon>Devosia</taxon>
    </lineage>
</organism>
<sequence>MCNLYSMTSNVQAIRDFVRTSRQWRENQNLGNFAPMPGIFPDQFAPIVRNTEAGVELAMVRWGMPTSSRELFEAAKRRAQKIRQKEGRDLDKDEFNALLKMEPDRGVTNIRNTTSKHWERWLAPEFRCVVPFNSFSEFKADEGGDIWFAFDAERPLAFFAGIWTPQWTSVRKIKEGEVTIDLFAFLTTEPNAEIAPIHPKAMPVILRTPEEVETWMTAPWEEAKKLQRPLPDGLLKIISRGFKEDPPPEGETPAEPPTNPQGSLF</sequence>
<reference evidence="11" key="1">
    <citation type="journal article" date="2019" name="Int. J. Syst. Evol. Microbiol.">
        <title>The Global Catalogue of Microorganisms (GCM) 10K type strain sequencing project: providing services to taxonomists for standard genome sequencing and annotation.</title>
        <authorList>
            <consortium name="The Broad Institute Genomics Platform"/>
            <consortium name="The Broad Institute Genome Sequencing Center for Infectious Disease"/>
            <person name="Wu L."/>
            <person name="Ma J."/>
        </authorList>
    </citation>
    <scope>NUCLEOTIDE SEQUENCE [LARGE SCALE GENOMIC DNA]</scope>
    <source>
        <strain evidence="11">NBRC 112416</strain>
    </source>
</reference>
<feature type="region of interest" description="Disordered" evidence="9">
    <location>
        <begin position="237"/>
        <end position="265"/>
    </location>
</feature>
<keyword evidence="5" id="KW-0190">Covalent protein-DNA linkage</keyword>
<name>A0ABQ5WAX6_9HYPH</name>
<keyword evidence="7" id="KW-0456">Lyase</keyword>
<keyword evidence="4 8" id="KW-0378">Hydrolase</keyword>
<dbReference type="Pfam" id="PF02586">
    <property type="entry name" value="SRAP"/>
    <property type="match status" value="1"/>
</dbReference>
<gene>
    <name evidence="10" type="ORF">GCM10010862_44930</name>
</gene>
<evidence type="ECO:0000256" key="1">
    <source>
        <dbReference type="ARBA" id="ARBA00008136"/>
    </source>
</evidence>
<dbReference type="Proteomes" id="UP001156691">
    <property type="component" value="Unassembled WGS sequence"/>
</dbReference>
<dbReference type="Gene3D" id="3.90.1680.20">
    <property type="match status" value="2"/>
</dbReference>
<evidence type="ECO:0000256" key="7">
    <source>
        <dbReference type="ARBA" id="ARBA00023239"/>
    </source>
</evidence>
<dbReference type="RefSeq" id="WP_284342627.1">
    <property type="nucleotide sequence ID" value="NZ_BSNS01000023.1"/>
</dbReference>
<keyword evidence="6" id="KW-0238">DNA-binding</keyword>
<proteinExistence type="inferred from homology"/>
<evidence type="ECO:0000256" key="9">
    <source>
        <dbReference type="SAM" id="MobiDB-lite"/>
    </source>
</evidence>
<evidence type="ECO:0000313" key="10">
    <source>
        <dbReference type="EMBL" id="GLQ57234.1"/>
    </source>
</evidence>
<dbReference type="EMBL" id="BSNS01000023">
    <property type="protein sequence ID" value="GLQ57234.1"/>
    <property type="molecule type" value="Genomic_DNA"/>
</dbReference>
<dbReference type="EC" id="3.4.-.-" evidence="8"/>
<dbReference type="InterPro" id="IPR003738">
    <property type="entry name" value="SRAP"/>
</dbReference>
<keyword evidence="2 8" id="KW-0645">Protease</keyword>
<evidence type="ECO:0000313" key="11">
    <source>
        <dbReference type="Proteomes" id="UP001156691"/>
    </source>
</evidence>
<dbReference type="SUPFAM" id="SSF143081">
    <property type="entry name" value="BB1717-like"/>
    <property type="match status" value="1"/>
</dbReference>
<dbReference type="PANTHER" id="PTHR13604:SF0">
    <property type="entry name" value="ABASIC SITE PROCESSING PROTEIN HMCES"/>
    <property type="match status" value="1"/>
</dbReference>
<evidence type="ECO:0000256" key="6">
    <source>
        <dbReference type="ARBA" id="ARBA00023125"/>
    </source>
</evidence>
<dbReference type="PANTHER" id="PTHR13604">
    <property type="entry name" value="DC12-RELATED"/>
    <property type="match status" value="1"/>
</dbReference>
<protein>
    <recommendedName>
        <fullName evidence="8">Abasic site processing protein</fullName>
        <ecNumber evidence="8">3.4.-.-</ecNumber>
    </recommendedName>
</protein>
<evidence type="ECO:0000256" key="3">
    <source>
        <dbReference type="ARBA" id="ARBA00022763"/>
    </source>
</evidence>
<accession>A0ABQ5WAX6</accession>
<keyword evidence="3" id="KW-0227">DNA damage</keyword>
<evidence type="ECO:0000256" key="2">
    <source>
        <dbReference type="ARBA" id="ARBA00022670"/>
    </source>
</evidence>
<comment type="caution">
    <text evidence="10">The sequence shown here is derived from an EMBL/GenBank/DDBJ whole genome shotgun (WGS) entry which is preliminary data.</text>
</comment>
<evidence type="ECO:0000256" key="4">
    <source>
        <dbReference type="ARBA" id="ARBA00022801"/>
    </source>
</evidence>